<evidence type="ECO:0000313" key="2">
    <source>
        <dbReference type="WBParaSite" id="TCONS_00013756.p1"/>
    </source>
</evidence>
<protein>
    <submittedName>
        <fullName evidence="2">Uncharacterized protein</fullName>
    </submittedName>
</protein>
<reference evidence="2" key="1">
    <citation type="submission" date="2024-02" db="UniProtKB">
        <authorList>
            <consortium name="WormBaseParasite"/>
        </authorList>
    </citation>
    <scope>IDENTIFICATION</scope>
</reference>
<dbReference type="PANTHER" id="PTHR47163">
    <property type="entry name" value="DDE_TNP_IS1595 DOMAIN-CONTAINING PROTEIN"/>
    <property type="match status" value="1"/>
</dbReference>
<dbReference type="InterPro" id="IPR053164">
    <property type="entry name" value="IS1016-like_transposase"/>
</dbReference>
<sequence length="127" mass="15157">MIREKCFIVKINETFFTRRKRHCQRMLAQQCCFKKTCRKIKECFVEPVPDRSSNTSIEMSGRRKEYSQIAESGCEHLKVNNKYNFVNSLTNAFTQNIERGWRSAKEKSRRQNGTCKFMLEGYMYELT</sequence>
<dbReference type="WBParaSite" id="TCONS_00013756.p1">
    <property type="protein sequence ID" value="TCONS_00013756.p1"/>
    <property type="gene ID" value="XLOC_008663"/>
</dbReference>
<dbReference type="PANTHER" id="PTHR47163:SF2">
    <property type="entry name" value="SI:DKEY-17M8.2"/>
    <property type="match status" value="1"/>
</dbReference>
<proteinExistence type="predicted"/>
<name>A0AAF5DL74_STRER</name>
<dbReference type="AlphaFoldDB" id="A0AAF5DL74"/>
<evidence type="ECO:0000313" key="1">
    <source>
        <dbReference type="Proteomes" id="UP000035681"/>
    </source>
</evidence>
<dbReference type="Proteomes" id="UP000035681">
    <property type="component" value="Unplaced"/>
</dbReference>
<keyword evidence="1" id="KW-1185">Reference proteome</keyword>
<organism evidence="1 2">
    <name type="scientific">Strongyloides stercoralis</name>
    <name type="common">Threadworm</name>
    <dbReference type="NCBI Taxonomy" id="6248"/>
    <lineage>
        <taxon>Eukaryota</taxon>
        <taxon>Metazoa</taxon>
        <taxon>Ecdysozoa</taxon>
        <taxon>Nematoda</taxon>
        <taxon>Chromadorea</taxon>
        <taxon>Rhabditida</taxon>
        <taxon>Tylenchina</taxon>
        <taxon>Panagrolaimomorpha</taxon>
        <taxon>Strongyloidoidea</taxon>
        <taxon>Strongyloididae</taxon>
        <taxon>Strongyloides</taxon>
    </lineage>
</organism>
<accession>A0AAF5DL74</accession>